<dbReference type="SUPFAM" id="SSF52266">
    <property type="entry name" value="SGNH hydrolase"/>
    <property type="match status" value="1"/>
</dbReference>
<gene>
    <name evidence="2" type="ORF">OSR52_01535</name>
</gene>
<dbReference type="Proteomes" id="UP001153642">
    <property type="component" value="Unassembled WGS sequence"/>
</dbReference>
<dbReference type="InterPro" id="IPR029058">
    <property type="entry name" value="AB_hydrolase_fold"/>
</dbReference>
<accession>A0ABT6FMP1</accession>
<dbReference type="PANTHER" id="PTHR30383">
    <property type="entry name" value="THIOESTERASE 1/PROTEASE 1/LYSOPHOSPHOLIPASE L1"/>
    <property type="match status" value="1"/>
</dbReference>
<reference evidence="2" key="1">
    <citation type="submission" date="2022-11" db="EMBL/GenBank/DDBJ databases">
        <title>High-quality draft genome sequence of Galbibacter sp. strain CMA-7.</title>
        <authorList>
            <person name="Wei L."/>
            <person name="Dong C."/>
            <person name="Shao Z."/>
        </authorList>
    </citation>
    <scope>NUCLEOTIDE SEQUENCE</scope>
    <source>
        <strain evidence="2">CMA-7</strain>
    </source>
</reference>
<proteinExistence type="predicted"/>
<dbReference type="EMBL" id="JAPMUA010000001">
    <property type="protein sequence ID" value="MDG3584531.1"/>
    <property type="molecule type" value="Genomic_DNA"/>
</dbReference>
<dbReference type="SUPFAM" id="SSF53474">
    <property type="entry name" value="alpha/beta-Hydrolases"/>
    <property type="match status" value="1"/>
</dbReference>
<dbReference type="InterPro" id="IPR036514">
    <property type="entry name" value="SGNH_hydro_sf"/>
</dbReference>
<comment type="caution">
    <text evidence="2">The sequence shown here is derived from an EMBL/GenBank/DDBJ whole genome shotgun (WGS) entry which is preliminary data.</text>
</comment>
<evidence type="ECO:0000313" key="3">
    <source>
        <dbReference type="Proteomes" id="UP001153642"/>
    </source>
</evidence>
<feature type="domain" description="SGNH hydrolase-type esterase" evidence="1">
    <location>
        <begin position="32"/>
        <end position="204"/>
    </location>
</feature>
<evidence type="ECO:0000259" key="1">
    <source>
        <dbReference type="Pfam" id="PF13472"/>
    </source>
</evidence>
<dbReference type="InterPro" id="IPR013830">
    <property type="entry name" value="SGNH_hydro"/>
</dbReference>
<dbReference type="RefSeq" id="WP_277898291.1">
    <property type="nucleotide sequence ID" value="NZ_JAPMUA010000001.1"/>
</dbReference>
<dbReference type="PANTHER" id="PTHR30383:SF5">
    <property type="entry name" value="SGNH HYDROLASE-TYPE ESTERASE DOMAIN-CONTAINING PROTEIN"/>
    <property type="match status" value="1"/>
</dbReference>
<protein>
    <submittedName>
        <fullName evidence="2">GDSL-type esterase/lipase family protein</fullName>
    </submittedName>
</protein>
<dbReference type="InterPro" id="IPR051532">
    <property type="entry name" value="Ester_Hydrolysis_Enzymes"/>
</dbReference>
<dbReference type="Gene3D" id="3.40.50.1820">
    <property type="entry name" value="alpha/beta hydrolase"/>
    <property type="match status" value="1"/>
</dbReference>
<sequence>MKSQTKKSIIYLFPLFILLNVLTVKATTKIVCIGASITYGAFIENRDKKSFPSQLQYLLGPKYKVFNYGVNGTTMLKNGDNPYWETLQYREALISNPDIVVIDLGGNDSKQINRKYLGELYQDAVSLIKNFKKLKSTPRIIVLLPVTSFVKDKSGIWDPVINKQIIPSLQQAAMDMDVEVIDMHPLLIERADLYLDMIHPNRTGLGLMAGKLCQVIIQPRDQQFKIDLSEYELIQSSFYGYKNQNFLFNGRQATIVEPKIPARGHPWIWRARFFRHEPQVDIALLEMGFYIVYIDTAELLGNKACINHWNSFYAYLKQLGLSKKGFFEGMSRGAIYVLNWASQNPDKIQGIYLDNPVLDMKSWPIGLGSATRDEEVYNAFLVDFKMNGKESKLKSFMASPINQIDKIVSGDYPILILCADSDKALPPEENTFIWEAMRKRFNGNLTIIHKPGYDHHPHSLENPYPIVQFISNQYYKSIK</sequence>
<name>A0ABT6FMP1_9FLAO</name>
<dbReference type="Pfam" id="PF13472">
    <property type="entry name" value="Lipase_GDSL_2"/>
    <property type="match status" value="1"/>
</dbReference>
<evidence type="ECO:0000313" key="2">
    <source>
        <dbReference type="EMBL" id="MDG3584531.1"/>
    </source>
</evidence>
<organism evidence="2 3">
    <name type="scientific">Galbibacter pacificus</name>
    <dbReference type="NCBI Taxonomy" id="2996052"/>
    <lineage>
        <taxon>Bacteria</taxon>
        <taxon>Pseudomonadati</taxon>
        <taxon>Bacteroidota</taxon>
        <taxon>Flavobacteriia</taxon>
        <taxon>Flavobacteriales</taxon>
        <taxon>Flavobacteriaceae</taxon>
        <taxon>Galbibacter</taxon>
    </lineage>
</organism>
<dbReference type="Gene3D" id="3.40.50.1110">
    <property type="entry name" value="SGNH hydrolase"/>
    <property type="match status" value="1"/>
</dbReference>
<keyword evidence="3" id="KW-1185">Reference proteome</keyword>